<evidence type="ECO:0000313" key="2">
    <source>
        <dbReference type="EMBL" id="KPV73563.1"/>
    </source>
</evidence>
<protein>
    <submittedName>
        <fullName evidence="2">Uncharacterized protein</fullName>
    </submittedName>
</protein>
<organism evidence="2 3">
    <name type="scientific">Rhodotorula graminis (strain WP1)</name>
    <dbReference type="NCBI Taxonomy" id="578459"/>
    <lineage>
        <taxon>Eukaryota</taxon>
        <taxon>Fungi</taxon>
        <taxon>Dikarya</taxon>
        <taxon>Basidiomycota</taxon>
        <taxon>Pucciniomycotina</taxon>
        <taxon>Microbotryomycetes</taxon>
        <taxon>Sporidiobolales</taxon>
        <taxon>Sporidiobolaceae</taxon>
        <taxon>Rhodotorula</taxon>
    </lineage>
</organism>
<dbReference type="EMBL" id="KQ474082">
    <property type="protein sequence ID" value="KPV73563.1"/>
    <property type="molecule type" value="Genomic_DNA"/>
</dbReference>
<keyword evidence="3" id="KW-1185">Reference proteome</keyword>
<accession>A0A0P9EWB5</accession>
<feature type="region of interest" description="Disordered" evidence="1">
    <location>
        <begin position="1"/>
        <end position="101"/>
    </location>
</feature>
<feature type="compositionally biased region" description="Basic residues" evidence="1">
    <location>
        <begin position="37"/>
        <end position="53"/>
    </location>
</feature>
<dbReference type="RefSeq" id="XP_018269612.1">
    <property type="nucleotide sequence ID" value="XM_018419058.1"/>
</dbReference>
<reference evidence="2 3" key="1">
    <citation type="journal article" date="2015" name="Front. Microbiol.">
        <title>Genome sequence of the plant growth promoting endophytic yeast Rhodotorula graminis WP1.</title>
        <authorList>
            <person name="Firrincieli A."/>
            <person name="Otillar R."/>
            <person name="Salamov A."/>
            <person name="Schmutz J."/>
            <person name="Khan Z."/>
            <person name="Redman R.S."/>
            <person name="Fleck N.D."/>
            <person name="Lindquist E."/>
            <person name="Grigoriev I.V."/>
            <person name="Doty S.L."/>
        </authorList>
    </citation>
    <scope>NUCLEOTIDE SEQUENCE [LARGE SCALE GENOMIC DNA]</scope>
    <source>
        <strain evidence="2 3">WP1</strain>
    </source>
</reference>
<feature type="compositionally biased region" description="Low complexity" evidence="1">
    <location>
        <begin position="175"/>
        <end position="202"/>
    </location>
</feature>
<name>A0A0P9EWB5_RHOGW</name>
<dbReference type="AlphaFoldDB" id="A0A0P9EWB5"/>
<proteinExistence type="predicted"/>
<dbReference type="GeneID" id="28979504"/>
<feature type="compositionally biased region" description="Basic and acidic residues" evidence="1">
    <location>
        <begin position="82"/>
        <end position="101"/>
    </location>
</feature>
<sequence>AAYPARLSPAGPFDQPDASSQRSSVDRVPRDDALGRQSRRQVRSRPARRRARGGRGLCQPARRRRAPDPDLLGHLRGQRRAGSAEESRHGARGLRRADRGRVPVALEGRTAKAVQRAGRVPQHPLPARLLLPLVHRRPAPPALVHVHLAERRQGESQAHDRRVLAGRVAPVSRPARVQGARRGEAGARAPRGGRSDGAAAGVGERDRLKLVEYLT</sequence>
<feature type="non-terminal residue" evidence="2">
    <location>
        <position position="215"/>
    </location>
</feature>
<evidence type="ECO:0000313" key="3">
    <source>
        <dbReference type="Proteomes" id="UP000053890"/>
    </source>
</evidence>
<feature type="region of interest" description="Disordered" evidence="1">
    <location>
        <begin position="172"/>
        <end position="202"/>
    </location>
</feature>
<feature type="compositionally biased region" description="Basic and acidic residues" evidence="1">
    <location>
        <begin position="24"/>
        <end position="34"/>
    </location>
</feature>
<dbReference type="Proteomes" id="UP000053890">
    <property type="component" value="Unassembled WGS sequence"/>
</dbReference>
<evidence type="ECO:0000256" key="1">
    <source>
        <dbReference type="SAM" id="MobiDB-lite"/>
    </source>
</evidence>
<gene>
    <name evidence="2" type="ORF">RHOBADRAFT_66720</name>
</gene>
<feature type="non-terminal residue" evidence="2">
    <location>
        <position position="1"/>
    </location>
</feature>